<sequence>MAKNKVYYWYAASMARNHNKGLLAHCVLTLVARRVAPLHAPIAHHRATQRRATQLRSVAQDVYARAPPDERRAAQHAPLPRARSLRDELPGLARMARPNTLPMGAALVAAGAWGTRGAPPAAADVGSALRLGVAVACTTIVTAGSMLINDYFDHKHGVDTRATKPDRPLVAGDVRPATVKLVLKWAYAALLALICLIDTATMRLWVLANALATYVYTRHLKPVPVVKNAACAAVVAMAVGLGGLARGGGVGSLAPLGPAMAATAGLICHREMLMDCKDRDGTRRRACAPRRSSSGGGGPRRCRSCPSPAPSPRPRAAPRARAPRPGRARARPLARPSGAELRDAIELAPLWLAATLVLLLARARAL</sequence>
<evidence type="ECO:0000256" key="4">
    <source>
        <dbReference type="ARBA" id="ARBA00023136"/>
    </source>
</evidence>
<reference evidence="7 8" key="1">
    <citation type="submission" date="2024-03" db="EMBL/GenBank/DDBJ databases">
        <title>Aureococcus anophagefferens CCMP1851 and Kratosvirus quantuckense: Draft genome of a second virus-susceptible host strain in the model system.</title>
        <authorList>
            <person name="Chase E."/>
            <person name="Truchon A.R."/>
            <person name="Schepens W."/>
            <person name="Wilhelm S.W."/>
        </authorList>
    </citation>
    <scope>NUCLEOTIDE SEQUENCE [LARGE SCALE GENOMIC DNA]</scope>
    <source>
        <strain evidence="7 8">CCMP1851</strain>
    </source>
</reference>
<feature type="compositionally biased region" description="Basic residues" evidence="5">
    <location>
        <begin position="316"/>
        <end position="332"/>
    </location>
</feature>
<comment type="caution">
    <text evidence="7">The sequence shown here is derived from an EMBL/GenBank/DDBJ whole genome shotgun (WGS) entry which is preliminary data.</text>
</comment>
<feature type="region of interest" description="Disordered" evidence="5">
    <location>
        <begin position="285"/>
        <end position="336"/>
    </location>
</feature>
<keyword evidence="3 6" id="KW-1133">Transmembrane helix</keyword>
<dbReference type="EMBL" id="JBBJCI010000214">
    <property type="protein sequence ID" value="KAK7240410.1"/>
    <property type="molecule type" value="Genomic_DNA"/>
</dbReference>
<evidence type="ECO:0000313" key="7">
    <source>
        <dbReference type="EMBL" id="KAK7240410.1"/>
    </source>
</evidence>
<gene>
    <name evidence="7" type="ORF">SO694_00115058</name>
</gene>
<dbReference type="PANTHER" id="PTHR42723:SF1">
    <property type="entry name" value="CHLOROPHYLL SYNTHASE, CHLOROPLASTIC"/>
    <property type="match status" value="1"/>
</dbReference>
<dbReference type="InterPro" id="IPR000537">
    <property type="entry name" value="UbiA_prenyltransferase"/>
</dbReference>
<protein>
    <submittedName>
        <fullName evidence="7">Heat shock protein</fullName>
    </submittedName>
</protein>
<feature type="transmembrane region" description="Helical" evidence="6">
    <location>
        <begin position="185"/>
        <end position="205"/>
    </location>
</feature>
<feature type="transmembrane region" description="Helical" evidence="6">
    <location>
        <begin position="225"/>
        <end position="244"/>
    </location>
</feature>
<dbReference type="Gene3D" id="1.10.357.140">
    <property type="entry name" value="UbiA prenyltransferase"/>
    <property type="match status" value="1"/>
</dbReference>
<comment type="subcellular location">
    <subcellularLocation>
        <location evidence="1">Membrane</location>
        <topology evidence="1">Multi-pass membrane protein</topology>
    </subcellularLocation>
</comment>
<keyword evidence="7" id="KW-0346">Stress response</keyword>
<evidence type="ECO:0000256" key="1">
    <source>
        <dbReference type="ARBA" id="ARBA00004141"/>
    </source>
</evidence>
<name>A0ABR1FWM5_AURAN</name>
<organism evidence="7 8">
    <name type="scientific">Aureococcus anophagefferens</name>
    <name type="common">Harmful bloom alga</name>
    <dbReference type="NCBI Taxonomy" id="44056"/>
    <lineage>
        <taxon>Eukaryota</taxon>
        <taxon>Sar</taxon>
        <taxon>Stramenopiles</taxon>
        <taxon>Ochrophyta</taxon>
        <taxon>Pelagophyceae</taxon>
        <taxon>Pelagomonadales</taxon>
        <taxon>Pelagomonadaceae</taxon>
        <taxon>Aureococcus</taxon>
    </lineage>
</organism>
<evidence type="ECO:0000256" key="5">
    <source>
        <dbReference type="SAM" id="MobiDB-lite"/>
    </source>
</evidence>
<dbReference type="InterPro" id="IPR044878">
    <property type="entry name" value="UbiA_sf"/>
</dbReference>
<dbReference type="Pfam" id="PF01040">
    <property type="entry name" value="UbiA"/>
    <property type="match status" value="1"/>
</dbReference>
<accession>A0ABR1FWM5</accession>
<keyword evidence="4 6" id="KW-0472">Membrane</keyword>
<evidence type="ECO:0000256" key="3">
    <source>
        <dbReference type="ARBA" id="ARBA00022989"/>
    </source>
</evidence>
<dbReference type="PANTHER" id="PTHR42723">
    <property type="entry name" value="CHLOROPHYLL SYNTHASE"/>
    <property type="match status" value="1"/>
</dbReference>
<feature type="region of interest" description="Disordered" evidence="5">
    <location>
        <begin position="64"/>
        <end position="83"/>
    </location>
</feature>
<evidence type="ECO:0000256" key="6">
    <source>
        <dbReference type="SAM" id="Phobius"/>
    </source>
</evidence>
<evidence type="ECO:0000313" key="8">
    <source>
        <dbReference type="Proteomes" id="UP001363151"/>
    </source>
</evidence>
<proteinExistence type="predicted"/>
<keyword evidence="8" id="KW-1185">Reference proteome</keyword>
<dbReference type="Proteomes" id="UP001363151">
    <property type="component" value="Unassembled WGS sequence"/>
</dbReference>
<dbReference type="InterPro" id="IPR050475">
    <property type="entry name" value="Prenyltransferase_related"/>
</dbReference>
<evidence type="ECO:0000256" key="2">
    <source>
        <dbReference type="ARBA" id="ARBA00022692"/>
    </source>
</evidence>
<keyword evidence="2 6" id="KW-0812">Transmembrane</keyword>